<evidence type="ECO:0000259" key="12">
    <source>
        <dbReference type="PROSITE" id="PS50110"/>
    </source>
</evidence>
<evidence type="ECO:0000256" key="3">
    <source>
        <dbReference type="ARBA" id="ARBA00022491"/>
    </source>
</evidence>
<keyword evidence="4 10" id="KW-0597">Phosphoprotein</keyword>
<keyword evidence="2" id="KW-0963">Cytoplasm</keyword>
<feature type="DNA-binding region" description="OmpR/PhoB-type" evidence="11">
    <location>
        <begin position="146"/>
        <end position="244"/>
    </location>
</feature>
<dbReference type="PROSITE" id="PS50110">
    <property type="entry name" value="RESPONSE_REGULATORY"/>
    <property type="match status" value="1"/>
</dbReference>
<dbReference type="InterPro" id="IPR036388">
    <property type="entry name" value="WH-like_DNA-bd_sf"/>
</dbReference>
<dbReference type="GO" id="GO:0000156">
    <property type="term" value="F:phosphorelay response regulator activity"/>
    <property type="evidence" value="ECO:0007669"/>
    <property type="project" value="TreeGrafter"/>
</dbReference>
<dbReference type="Pfam" id="PF00486">
    <property type="entry name" value="Trans_reg_C"/>
    <property type="match status" value="1"/>
</dbReference>
<proteinExistence type="predicted"/>
<keyword evidence="7 11" id="KW-0238">DNA-binding</keyword>
<evidence type="ECO:0000313" key="15">
    <source>
        <dbReference type="Proteomes" id="UP000005317"/>
    </source>
</evidence>
<evidence type="ECO:0000256" key="1">
    <source>
        <dbReference type="ARBA" id="ARBA00004496"/>
    </source>
</evidence>
<dbReference type="InterPro" id="IPR001789">
    <property type="entry name" value="Sig_transdc_resp-reg_receiver"/>
</dbReference>
<dbReference type="GO" id="GO:0000976">
    <property type="term" value="F:transcription cis-regulatory region binding"/>
    <property type="evidence" value="ECO:0007669"/>
    <property type="project" value="TreeGrafter"/>
</dbReference>
<dbReference type="SMART" id="SM00448">
    <property type="entry name" value="REC"/>
    <property type="match status" value="1"/>
</dbReference>
<keyword evidence="9" id="KW-0804">Transcription</keyword>
<dbReference type="GO" id="GO:0006355">
    <property type="term" value="P:regulation of DNA-templated transcription"/>
    <property type="evidence" value="ECO:0007669"/>
    <property type="project" value="InterPro"/>
</dbReference>
<evidence type="ECO:0000256" key="2">
    <source>
        <dbReference type="ARBA" id="ARBA00022490"/>
    </source>
</evidence>
<dbReference type="GO" id="GO:0005829">
    <property type="term" value="C:cytosol"/>
    <property type="evidence" value="ECO:0007669"/>
    <property type="project" value="TreeGrafter"/>
</dbReference>
<keyword evidence="8" id="KW-0010">Activator</keyword>
<dbReference type="Gene3D" id="1.10.10.10">
    <property type="entry name" value="Winged helix-like DNA-binding domain superfamily/Winged helix DNA-binding domain"/>
    <property type="match status" value="1"/>
</dbReference>
<dbReference type="PROSITE" id="PS51755">
    <property type="entry name" value="OMPR_PHOB"/>
    <property type="match status" value="1"/>
</dbReference>
<dbReference type="Gene3D" id="3.40.50.2300">
    <property type="match status" value="1"/>
</dbReference>
<organism evidence="14 15">
    <name type="scientific">Thiothrix nivea (strain ATCC 35100 / DSM 5205 / JP2)</name>
    <dbReference type="NCBI Taxonomy" id="870187"/>
    <lineage>
        <taxon>Bacteria</taxon>
        <taxon>Pseudomonadati</taxon>
        <taxon>Pseudomonadota</taxon>
        <taxon>Gammaproteobacteria</taxon>
        <taxon>Thiotrichales</taxon>
        <taxon>Thiotrichaceae</taxon>
        <taxon>Thiothrix</taxon>
    </lineage>
</organism>
<dbReference type="CDD" id="cd00383">
    <property type="entry name" value="trans_reg_C"/>
    <property type="match status" value="1"/>
</dbReference>
<evidence type="ECO:0000256" key="8">
    <source>
        <dbReference type="ARBA" id="ARBA00023159"/>
    </source>
</evidence>
<gene>
    <name evidence="14" type="ORF">Thini_3584</name>
</gene>
<protein>
    <submittedName>
        <fullName evidence="14">Two component transcriptional regulator, winged helix family</fullName>
    </submittedName>
</protein>
<feature type="modified residue" description="4-aspartylphosphate" evidence="10">
    <location>
        <position position="66"/>
    </location>
</feature>
<evidence type="ECO:0000256" key="5">
    <source>
        <dbReference type="ARBA" id="ARBA00023012"/>
    </source>
</evidence>
<dbReference type="AlphaFoldDB" id="A0A656HLA6"/>
<dbReference type="InterPro" id="IPR001867">
    <property type="entry name" value="OmpR/PhoB-type_DNA-bd"/>
</dbReference>
<dbReference type="GO" id="GO:0032993">
    <property type="term" value="C:protein-DNA complex"/>
    <property type="evidence" value="ECO:0007669"/>
    <property type="project" value="TreeGrafter"/>
</dbReference>
<evidence type="ECO:0000256" key="4">
    <source>
        <dbReference type="ARBA" id="ARBA00022553"/>
    </source>
</evidence>
<dbReference type="PANTHER" id="PTHR48111:SF55">
    <property type="entry name" value="AEROBIC RESPIRATION CONTROL PROTEIN ARCA"/>
    <property type="match status" value="1"/>
</dbReference>
<dbReference type="Pfam" id="PF00072">
    <property type="entry name" value="Response_reg"/>
    <property type="match status" value="1"/>
</dbReference>
<dbReference type="PANTHER" id="PTHR48111">
    <property type="entry name" value="REGULATOR OF RPOS"/>
    <property type="match status" value="1"/>
</dbReference>
<feature type="domain" description="OmpR/PhoB-type" evidence="13">
    <location>
        <begin position="146"/>
        <end position="244"/>
    </location>
</feature>
<sequence>MQCRGKQDPETHIEPKLIYVVDDEAEICKLVSGELQKFNYTVRTFQTGSQAQYILRQQKPDLMIVDLGLPDMDGLSLIRQLGDSCKTGVIILSGRNSLPDRVLGLELGADDYISKPFDPRELLARTNSILRRMEKMATYQLSDRPRKQARFGGWNFNPATLTLSGQNGSQEILSTAEAELLLSLLKAPKQILSREQLLPMRHDNNTFDRCIDVRMSRIRKKLETDPKTPNLIKTVYGAGYMLMSDVDWH</sequence>
<accession>A0A656HLA6</accession>
<keyword evidence="15" id="KW-1185">Reference proteome</keyword>
<dbReference type="SMART" id="SM00862">
    <property type="entry name" value="Trans_reg_C"/>
    <property type="match status" value="1"/>
</dbReference>
<dbReference type="InterPro" id="IPR011006">
    <property type="entry name" value="CheY-like_superfamily"/>
</dbReference>
<evidence type="ECO:0000256" key="6">
    <source>
        <dbReference type="ARBA" id="ARBA00023015"/>
    </source>
</evidence>
<keyword evidence="3" id="KW-0678">Repressor</keyword>
<evidence type="ECO:0000256" key="7">
    <source>
        <dbReference type="ARBA" id="ARBA00023125"/>
    </source>
</evidence>
<reference evidence="15" key="1">
    <citation type="journal article" date="2011" name="Stand. Genomic Sci.">
        <title>Genome sequence of the filamentous, gliding Thiothrix nivea neotype strain (JP2(T)).</title>
        <authorList>
            <person name="Lapidus A."/>
            <person name="Nolan M."/>
            <person name="Lucas S."/>
            <person name="Glavina Del Rio T."/>
            <person name="Tice H."/>
            <person name="Cheng J.F."/>
            <person name="Tapia R."/>
            <person name="Han C."/>
            <person name="Goodwin L."/>
            <person name="Pitluck S."/>
            <person name="Liolios K."/>
            <person name="Pagani I."/>
            <person name="Ivanova N."/>
            <person name="Huntemann M."/>
            <person name="Mavromatis K."/>
            <person name="Mikhailova N."/>
            <person name="Pati A."/>
            <person name="Chen A."/>
            <person name="Palaniappan K."/>
            <person name="Land M."/>
            <person name="Brambilla E.M."/>
            <person name="Rohde M."/>
            <person name="Abt B."/>
            <person name="Verbarg S."/>
            <person name="Goker M."/>
            <person name="Bristow J."/>
            <person name="Eisen J.A."/>
            <person name="Markowitz V."/>
            <person name="Hugenholtz P."/>
            <person name="Kyrpides N.C."/>
            <person name="Klenk H.P."/>
            <person name="Woyke T."/>
        </authorList>
    </citation>
    <scope>NUCLEOTIDE SEQUENCE [LARGE SCALE GENOMIC DNA]</scope>
    <source>
        <strain evidence="15">ATCC 35100 / DSM 5205 / JP2</strain>
    </source>
</reference>
<dbReference type="SUPFAM" id="SSF46894">
    <property type="entry name" value="C-terminal effector domain of the bipartite response regulators"/>
    <property type="match status" value="1"/>
</dbReference>
<dbReference type="InterPro" id="IPR039420">
    <property type="entry name" value="WalR-like"/>
</dbReference>
<name>A0A656HLA6_THINJ</name>
<comment type="subcellular location">
    <subcellularLocation>
        <location evidence="1">Cytoplasm</location>
    </subcellularLocation>
</comment>
<keyword evidence="5" id="KW-0902">Two-component regulatory system</keyword>
<keyword evidence="6" id="KW-0805">Transcription regulation</keyword>
<evidence type="ECO:0000256" key="11">
    <source>
        <dbReference type="PROSITE-ProRule" id="PRU01091"/>
    </source>
</evidence>
<evidence type="ECO:0000313" key="14">
    <source>
        <dbReference type="EMBL" id="EIJ36090.1"/>
    </source>
</evidence>
<dbReference type="Proteomes" id="UP000005317">
    <property type="component" value="Unassembled WGS sequence"/>
</dbReference>
<evidence type="ECO:0000256" key="10">
    <source>
        <dbReference type="PROSITE-ProRule" id="PRU00169"/>
    </source>
</evidence>
<dbReference type="InterPro" id="IPR016032">
    <property type="entry name" value="Sig_transdc_resp-reg_C-effctor"/>
</dbReference>
<evidence type="ECO:0000259" key="13">
    <source>
        <dbReference type="PROSITE" id="PS51755"/>
    </source>
</evidence>
<dbReference type="EMBL" id="JH651384">
    <property type="protein sequence ID" value="EIJ36090.1"/>
    <property type="molecule type" value="Genomic_DNA"/>
</dbReference>
<dbReference type="SUPFAM" id="SSF52172">
    <property type="entry name" value="CheY-like"/>
    <property type="match status" value="1"/>
</dbReference>
<dbReference type="Gene3D" id="6.10.250.690">
    <property type="match status" value="1"/>
</dbReference>
<evidence type="ECO:0000256" key="9">
    <source>
        <dbReference type="ARBA" id="ARBA00023163"/>
    </source>
</evidence>
<feature type="domain" description="Response regulatory" evidence="12">
    <location>
        <begin position="17"/>
        <end position="130"/>
    </location>
</feature>